<dbReference type="NCBIfam" id="TIGR00247">
    <property type="entry name" value="endolytic transglycosylase MltG"/>
    <property type="match status" value="1"/>
</dbReference>
<evidence type="ECO:0000256" key="6">
    <source>
        <dbReference type="ARBA" id="ARBA00023316"/>
    </source>
</evidence>
<evidence type="ECO:0000313" key="9">
    <source>
        <dbReference type="Proteomes" id="UP000176578"/>
    </source>
</evidence>
<dbReference type="AlphaFoldDB" id="A0A1F5NLR2"/>
<dbReference type="HAMAP" id="MF_02065">
    <property type="entry name" value="MltG"/>
    <property type="match status" value="1"/>
</dbReference>
<keyword evidence="4 7" id="KW-0472">Membrane</keyword>
<evidence type="ECO:0000256" key="4">
    <source>
        <dbReference type="ARBA" id="ARBA00023136"/>
    </source>
</evidence>
<dbReference type="EC" id="4.2.2.29" evidence="7"/>
<reference evidence="8 9" key="1">
    <citation type="journal article" date="2016" name="Nat. Commun.">
        <title>Thousands of microbial genomes shed light on interconnected biogeochemical processes in an aquifer system.</title>
        <authorList>
            <person name="Anantharaman K."/>
            <person name="Brown C.T."/>
            <person name="Hug L.A."/>
            <person name="Sharon I."/>
            <person name="Castelle C.J."/>
            <person name="Probst A.J."/>
            <person name="Thomas B.C."/>
            <person name="Singh A."/>
            <person name="Wilkins M.J."/>
            <person name="Karaoz U."/>
            <person name="Brodie E.L."/>
            <person name="Williams K.H."/>
            <person name="Hubbard S.S."/>
            <person name="Banfield J.F."/>
        </authorList>
    </citation>
    <scope>NUCLEOTIDE SEQUENCE [LARGE SCALE GENOMIC DNA]</scope>
</reference>
<proteinExistence type="inferred from homology"/>
<organism evidence="8 9">
    <name type="scientific">Candidatus Daviesbacteria bacterium RIFCSPLOWO2_02_FULL_41_8</name>
    <dbReference type="NCBI Taxonomy" id="1797798"/>
    <lineage>
        <taxon>Bacteria</taxon>
        <taxon>Candidatus Daviesiibacteriota</taxon>
    </lineage>
</organism>
<gene>
    <name evidence="7" type="primary">mltG</name>
    <name evidence="8" type="ORF">A3J19_05200</name>
</gene>
<comment type="similarity">
    <text evidence="7">Belongs to the transglycosylase MltG family.</text>
</comment>
<dbReference type="PANTHER" id="PTHR30518:SF2">
    <property type="entry name" value="ENDOLYTIC MUREIN TRANSGLYCOSYLASE"/>
    <property type="match status" value="1"/>
</dbReference>
<evidence type="ECO:0000256" key="2">
    <source>
        <dbReference type="ARBA" id="ARBA00022692"/>
    </source>
</evidence>
<evidence type="ECO:0000256" key="3">
    <source>
        <dbReference type="ARBA" id="ARBA00022989"/>
    </source>
</evidence>
<keyword evidence="3 7" id="KW-1133">Transmembrane helix</keyword>
<dbReference type="GO" id="GO:0009252">
    <property type="term" value="P:peptidoglycan biosynthetic process"/>
    <property type="evidence" value="ECO:0007669"/>
    <property type="project" value="UniProtKB-UniRule"/>
</dbReference>
<dbReference type="EMBL" id="MFDZ01000013">
    <property type="protein sequence ID" value="OGE78637.1"/>
    <property type="molecule type" value="Genomic_DNA"/>
</dbReference>
<evidence type="ECO:0000313" key="8">
    <source>
        <dbReference type="EMBL" id="OGE78637.1"/>
    </source>
</evidence>
<keyword evidence="5 7" id="KW-0456">Lyase</keyword>
<sequence>MKKTLILIIVLLVTFFLANGWWNYQLTSISIDKTTKVFVIAKGAKVTEIAGNLKKENIIRSELVFKIYVKQNNLTNKLQAGSYKLSPSMSTPEILTALQTGSEDIWITLIEGWRVEEMAQKLNGELRIDNGEFLKASKEGYMFPDTYLFPKEATVEYIAGTLRKTFEARFTTELRSKIRSQGLTEDQGVILASIVEREARSDGVRKEVASILLKRFKIGMALNADATLQYALIPKGTINPPEGGWWKRQLSREDKKIDSLYNTYLHSGFPPAPICNPSLSSLKAVADADPSTPYLYYYHDSKGHSYYGETLEEHNRNVSSYP</sequence>
<dbReference type="InterPro" id="IPR003770">
    <property type="entry name" value="MLTG-like"/>
</dbReference>
<keyword evidence="1 7" id="KW-1003">Cell membrane</keyword>
<accession>A0A1F5NLR2</accession>
<comment type="function">
    <text evidence="7">Functions as a peptidoglycan terminase that cleaves nascent peptidoglycan strands endolytically to terminate their elongation.</text>
</comment>
<comment type="caution">
    <text evidence="8">The sequence shown here is derived from an EMBL/GenBank/DDBJ whole genome shotgun (WGS) entry which is preliminary data.</text>
</comment>
<dbReference type="GO" id="GO:0005886">
    <property type="term" value="C:plasma membrane"/>
    <property type="evidence" value="ECO:0007669"/>
    <property type="project" value="UniProtKB-UniRule"/>
</dbReference>
<dbReference type="Pfam" id="PF02618">
    <property type="entry name" value="YceG"/>
    <property type="match status" value="1"/>
</dbReference>
<dbReference type="GO" id="GO:0071555">
    <property type="term" value="P:cell wall organization"/>
    <property type="evidence" value="ECO:0007669"/>
    <property type="project" value="UniProtKB-KW"/>
</dbReference>
<evidence type="ECO:0000256" key="5">
    <source>
        <dbReference type="ARBA" id="ARBA00023239"/>
    </source>
</evidence>
<evidence type="ECO:0000256" key="1">
    <source>
        <dbReference type="ARBA" id="ARBA00022475"/>
    </source>
</evidence>
<dbReference type="Proteomes" id="UP000176578">
    <property type="component" value="Unassembled WGS sequence"/>
</dbReference>
<evidence type="ECO:0000256" key="7">
    <source>
        <dbReference type="HAMAP-Rule" id="MF_02065"/>
    </source>
</evidence>
<dbReference type="PANTHER" id="PTHR30518">
    <property type="entry name" value="ENDOLYTIC MUREIN TRANSGLYCOSYLASE"/>
    <property type="match status" value="1"/>
</dbReference>
<keyword evidence="2 7" id="KW-0812">Transmembrane</keyword>
<keyword evidence="6 7" id="KW-0961">Cell wall biogenesis/degradation</keyword>
<protein>
    <recommendedName>
        <fullName evidence="7">Endolytic murein transglycosylase</fullName>
        <ecNumber evidence="7">4.2.2.29</ecNumber>
    </recommendedName>
    <alternativeName>
        <fullName evidence="7">Peptidoglycan lytic transglycosylase</fullName>
    </alternativeName>
    <alternativeName>
        <fullName evidence="7">Peptidoglycan polymerization terminase</fullName>
    </alternativeName>
</protein>
<dbReference type="GO" id="GO:0008932">
    <property type="term" value="F:lytic endotransglycosylase activity"/>
    <property type="evidence" value="ECO:0007669"/>
    <property type="project" value="UniProtKB-UniRule"/>
</dbReference>
<feature type="site" description="Important for catalytic activity" evidence="7">
    <location>
        <position position="198"/>
    </location>
</feature>
<comment type="catalytic activity">
    <reaction evidence="7">
        <text>a peptidoglycan chain = a peptidoglycan chain with N-acetyl-1,6-anhydromuramyl-[peptide] at the reducing end + a peptidoglycan chain with N-acetylglucosamine at the non-reducing end.</text>
        <dbReference type="EC" id="4.2.2.29"/>
    </reaction>
</comment>
<dbReference type="Gene3D" id="3.30.1490.480">
    <property type="entry name" value="Endolytic murein transglycosylase"/>
    <property type="match status" value="1"/>
</dbReference>
<name>A0A1F5NLR2_9BACT</name>